<dbReference type="SMART" id="SM00490">
    <property type="entry name" value="HELICc"/>
    <property type="match status" value="1"/>
</dbReference>
<gene>
    <name evidence="10" type="ORF">V1478_010196</name>
</gene>
<dbReference type="Gene3D" id="3.30.420.10">
    <property type="entry name" value="Ribonuclease H-like superfamily/Ribonuclease H"/>
    <property type="match status" value="1"/>
</dbReference>
<dbReference type="SUPFAM" id="SSF56672">
    <property type="entry name" value="DNA/RNA polymerases"/>
    <property type="match status" value="1"/>
</dbReference>
<sequence length="2189" mass="247973">MKSSGNSLIHSKIRTRSSSALSYQNESDLGKYFEDSISLSKNVSKSNRNISNTLSNTKKIQMRNESDLGKYFKDTIKFSESNFKSQYTKNVVLEFSELNKEHLKNYKDIKKVNKENVSSENVEHENSNLKNINFNQESKSKPLLYDGNNSKHPKQNIGENINDSSNRSYYKDKISTIISTNINSNSSIEISPQICTQDRCKLVSWGLPPIILQKYEAKGISQMFPWQVECLSNCEVIQGRKNILYSAPTSAGKTLVAEILLLKTVLECKKKVIFVLPFVSVVREKMYYFKDLLSECGIKVEGFMGGINPPGGFTATDIAIATIEKANSIINRLMEEGDLSTLGAIVIDELHLLGDPNRGYLLELLLTKLKYMTLRETSINIQLIGMSATLPNLTLLAEWLNAELYKTEFRPIPLHEQCKIGKSIYDSELKLLRNLISLSELPMDTDNILQLCMETISDSNSILIFCPTKNWCEKLAYQIASTFCKLGQKDTTLGNILKQQLNSTAILETIEQLKRCPCGLDNTLKNVVSFGVAFHHAGLTIDERDVIEGAFRSGSLRVLIATSTLSSGVNLPARRVIIRSPMFGGKILDTLTYKQMIGRAGRMGRDTAGESILICKPNERKTAECLLSAKLKPIESCLKDSDPLIRTLLEAVASEVVYTQADLELYMNCTLASINKKDIMTNLSTDAIKYLTDNEFLLLQTTEKKERWVATPLGKACLAASISPIEGLFLFEELQRARRCFVLDTELHVVYLVTPVNGGSQIGAIDWMVFLELWKSMSESERRVGQLIGVEERFLMSAIRGVVKPGKLLRIHQRFYTALALHDLVREIPLNTVCNKYNCCRGVLQSLQQSASTFAGMVTQFCKQLGWDCMELLVGQFKARLQFGVCRELLDLLRVSMLNGLRARSLYKQGITTVTDLALANILDVERALYKALPFESEKEHDGEHELEAITRNKMRTVFVTGKDGLTPHEAATLIVKEARILIQDELGIQNLSWSHNNSTATDTTCNDNNQSNISKDIILEKDNIDANINNLNTSEKKMDDVDKNEKNSSPINSNANISMKNSLPLEQNNIMELDSSINAANVVDKNPKNKSKCMKDLNATAISFIQNSIPGIIDNTEHKSDSLITPKTCRKRTHEEKNIDDTNLLKYCKSKNISESEKNIIFSVSRSPSLFDESLNLDTQVCNVLEENILDSLQFPSYISINVMNDAEMKNEISTKSQKKLLNHEIQNDLPMAELNLNVNNISQKLSSRVTQVEDKAVMITWNDDSWNESNYLLKKINELDKKNIEVINNSINNMKNIKSVSQNCDMQISSLQVNNENDIGSKSCNHPPEQDANKISCQYNLRKLSNKEPFIVNKTTSSLDHKIPLDSSKSDLDIITSSPTEMITAQTKLKLRKTPKTPVKVYEDKLSKLESSVVINKNKTRTTNSDINRTKPKLRQLLERNILLNANYSTDSIISDSDEDTPIKKAKIIKRPKTASRVIKTNSLHNKQIQSDAQINLRFHKIENINENIDWNTLNIVKVGSDKATFNLFKREIMKNTSIALALHCEFYVNEYNNIGNKIISSTTEGKNKSKKSEQFINEDKKICGAAISWEKNIAYYISFCEMKDLKVSTKEQINFFKELLSNTSLYIRCFSTKKLYKTLYQCFQVVPTCRFLDPYTADWLLHGSISEKKWNEMVLEYFPSGSFILKYFDTKTNVTSKLPLEFKTSAKVVLTWHVMDILLNKLEELCPILIYTFKVERNDKMAMFLEIEMRSITLLARMELTGFGIHLKSLQELSHVIESEMLSLKERAYSLVGRKFNFSSSKEVSQVLGLYKGKKISTNKAVLEQYNNPISSIIISWRKLNATQTMIVHPILNLAQNSPRIHGNSETSTLTGRITMHEPNLQNVPKDFNSEDNSFVISVRMAFIPFEGNVLLSADYCQLELRILAHFSKDPILCNILSRKGDIFKNIAAAWNNISEDKIDDNMRQNTKQLCYGMIYGMGVKTLAENLKVTETEAKIFLESFINAYPGVHKWLKDINLEAHKNGYITTLMERRRMLPGLQSTNPYEKGKSKKILNLEDIVNIKYILAQAERQAVNTKVQGSAADIAKQAMVNIEDRIRNEFPNSAIIIPKTEFKQKLRKQGKDDRLRGAYLVLQLHDELLYEVNIMDLQQVALIVKESMEQVCQLAVPLPVKIKVGPAWGDLKEYHI</sequence>
<dbReference type="GO" id="GO:0005634">
    <property type="term" value="C:nucleus"/>
    <property type="evidence" value="ECO:0007669"/>
    <property type="project" value="UniProtKB-SubCell"/>
</dbReference>
<keyword evidence="4" id="KW-0067">ATP-binding</keyword>
<keyword evidence="6" id="KW-0539">Nucleus</keyword>
<dbReference type="PRINTS" id="PR00868">
    <property type="entry name" value="DNAPOLI"/>
</dbReference>
<dbReference type="Pfam" id="PF00270">
    <property type="entry name" value="DEAD"/>
    <property type="match status" value="1"/>
</dbReference>
<dbReference type="Proteomes" id="UP001607302">
    <property type="component" value="Unassembled WGS sequence"/>
</dbReference>
<dbReference type="GO" id="GO:0006302">
    <property type="term" value="P:double-strand break repair"/>
    <property type="evidence" value="ECO:0007669"/>
    <property type="project" value="UniProtKB-ARBA"/>
</dbReference>
<proteinExistence type="predicted"/>
<dbReference type="Gene3D" id="1.10.150.20">
    <property type="entry name" value="5' to 3' exonuclease, C-terminal subdomain"/>
    <property type="match status" value="1"/>
</dbReference>
<dbReference type="FunFam" id="3.40.50.300:FF:000813">
    <property type="entry name" value="helicase POLQ-like isoform X1"/>
    <property type="match status" value="1"/>
</dbReference>
<dbReference type="Gene3D" id="1.10.3380.20">
    <property type="match status" value="1"/>
</dbReference>
<dbReference type="InterPro" id="IPR001650">
    <property type="entry name" value="Helicase_C-like"/>
</dbReference>
<dbReference type="Pfam" id="PF00476">
    <property type="entry name" value="DNA_pol_A"/>
    <property type="match status" value="1"/>
</dbReference>
<evidence type="ECO:0000256" key="4">
    <source>
        <dbReference type="ARBA" id="ARBA00022840"/>
    </source>
</evidence>
<dbReference type="InterPro" id="IPR027417">
    <property type="entry name" value="P-loop_NTPase"/>
</dbReference>
<dbReference type="InterPro" id="IPR002298">
    <property type="entry name" value="DNA_polymerase_A"/>
</dbReference>
<dbReference type="Gene3D" id="3.40.50.300">
    <property type="entry name" value="P-loop containing nucleotide triphosphate hydrolases"/>
    <property type="match status" value="2"/>
</dbReference>
<dbReference type="Gene3D" id="3.30.70.370">
    <property type="match status" value="1"/>
</dbReference>
<feature type="domain" description="Helicase C-terminal" evidence="9">
    <location>
        <begin position="447"/>
        <end position="664"/>
    </location>
</feature>
<accession>A0ABD2ALQ9</accession>
<dbReference type="CDD" id="cd18026">
    <property type="entry name" value="DEXHc_POLQ-like"/>
    <property type="match status" value="1"/>
</dbReference>
<dbReference type="PROSITE" id="PS51194">
    <property type="entry name" value="HELICASE_CTER"/>
    <property type="match status" value="1"/>
</dbReference>
<dbReference type="PANTHER" id="PTHR10133:SF62">
    <property type="entry name" value="DNA POLYMERASE THETA"/>
    <property type="match status" value="1"/>
</dbReference>
<comment type="subcellular location">
    <subcellularLocation>
        <location evidence="1">Nucleus</location>
    </subcellularLocation>
</comment>
<feature type="region of interest" description="Disordered" evidence="7">
    <location>
        <begin position="1036"/>
        <end position="1058"/>
    </location>
</feature>
<organism evidence="10 11">
    <name type="scientific">Vespula squamosa</name>
    <name type="common">Southern yellow jacket</name>
    <name type="synonym">Wasp</name>
    <dbReference type="NCBI Taxonomy" id="30214"/>
    <lineage>
        <taxon>Eukaryota</taxon>
        <taxon>Metazoa</taxon>
        <taxon>Ecdysozoa</taxon>
        <taxon>Arthropoda</taxon>
        <taxon>Hexapoda</taxon>
        <taxon>Insecta</taxon>
        <taxon>Pterygota</taxon>
        <taxon>Neoptera</taxon>
        <taxon>Endopterygota</taxon>
        <taxon>Hymenoptera</taxon>
        <taxon>Apocrita</taxon>
        <taxon>Aculeata</taxon>
        <taxon>Vespoidea</taxon>
        <taxon>Vespidae</taxon>
        <taxon>Vespinae</taxon>
        <taxon>Vespula</taxon>
    </lineage>
</organism>
<dbReference type="GO" id="GO:0071897">
    <property type="term" value="P:DNA biosynthetic process"/>
    <property type="evidence" value="ECO:0007669"/>
    <property type="project" value="UniProtKB-ARBA"/>
</dbReference>
<dbReference type="Pfam" id="PF20470">
    <property type="entry name" value="HTH_61"/>
    <property type="match status" value="1"/>
</dbReference>
<keyword evidence="5" id="KW-0234">DNA repair</keyword>
<evidence type="ECO:0000313" key="11">
    <source>
        <dbReference type="Proteomes" id="UP001607302"/>
    </source>
</evidence>
<dbReference type="InterPro" id="IPR001098">
    <property type="entry name" value="DNA-dir_DNA_pol_A_palm_dom"/>
</dbReference>
<dbReference type="SUPFAM" id="SSF46785">
    <property type="entry name" value="Winged helix' DNA-binding domain"/>
    <property type="match status" value="1"/>
</dbReference>
<name>A0ABD2ALQ9_VESSQ</name>
<dbReference type="Gene3D" id="1.20.1060.10">
    <property type="entry name" value="Taq DNA Polymerase, Chain T, domain 4"/>
    <property type="match status" value="1"/>
</dbReference>
<feature type="domain" description="Helicase ATP-binding" evidence="8">
    <location>
        <begin position="234"/>
        <end position="408"/>
    </location>
</feature>
<feature type="compositionally biased region" description="Low complexity" evidence="7">
    <location>
        <begin position="1048"/>
        <end position="1058"/>
    </location>
</feature>
<dbReference type="InterPro" id="IPR036390">
    <property type="entry name" value="WH_DNA-bd_sf"/>
</dbReference>
<dbReference type="SMART" id="SM00482">
    <property type="entry name" value="POLAc"/>
    <property type="match status" value="1"/>
</dbReference>
<dbReference type="CDD" id="cd08638">
    <property type="entry name" value="DNA_pol_A_theta"/>
    <property type="match status" value="1"/>
</dbReference>
<dbReference type="SUPFAM" id="SSF52540">
    <property type="entry name" value="P-loop containing nucleoside triphosphate hydrolases"/>
    <property type="match status" value="1"/>
</dbReference>
<dbReference type="PROSITE" id="PS51192">
    <property type="entry name" value="HELICASE_ATP_BIND_1"/>
    <property type="match status" value="1"/>
</dbReference>
<dbReference type="EMBL" id="JAUDFV010000146">
    <property type="protein sequence ID" value="KAL2720620.1"/>
    <property type="molecule type" value="Genomic_DNA"/>
</dbReference>
<dbReference type="InterPro" id="IPR043502">
    <property type="entry name" value="DNA/RNA_pol_sf"/>
</dbReference>
<protein>
    <submittedName>
        <fullName evidence="10">DNA polymerase theta isoform X3</fullName>
    </submittedName>
</protein>
<dbReference type="InterPro" id="IPR048960">
    <property type="entry name" value="POLQ-like_helical"/>
</dbReference>
<dbReference type="InterPro" id="IPR011545">
    <property type="entry name" value="DEAD/DEAH_box_helicase_dom"/>
</dbReference>
<evidence type="ECO:0000256" key="6">
    <source>
        <dbReference type="ARBA" id="ARBA00023242"/>
    </source>
</evidence>
<reference evidence="10 11" key="1">
    <citation type="journal article" date="2024" name="Ann. Entomol. Soc. Am.">
        <title>Genomic analyses of the southern and eastern yellowjacket wasps (Hymenoptera: Vespidae) reveal evolutionary signatures of social life.</title>
        <authorList>
            <person name="Catto M.A."/>
            <person name="Caine P.B."/>
            <person name="Orr S.E."/>
            <person name="Hunt B.G."/>
            <person name="Goodisman M.A.D."/>
        </authorList>
    </citation>
    <scope>NUCLEOTIDE SEQUENCE [LARGE SCALE GENOMIC DNA]</scope>
    <source>
        <strain evidence="10">233</strain>
        <tissue evidence="10">Head and thorax</tissue>
    </source>
</reference>
<evidence type="ECO:0000256" key="5">
    <source>
        <dbReference type="ARBA" id="ARBA00023204"/>
    </source>
</evidence>
<feature type="region of interest" description="Disordered" evidence="7">
    <location>
        <begin position="140"/>
        <end position="164"/>
    </location>
</feature>
<evidence type="ECO:0000259" key="8">
    <source>
        <dbReference type="PROSITE" id="PS51192"/>
    </source>
</evidence>
<dbReference type="Pfam" id="PF00271">
    <property type="entry name" value="Helicase_C"/>
    <property type="match status" value="1"/>
</dbReference>
<comment type="caution">
    <text evidence="10">The sequence shown here is derived from an EMBL/GenBank/DDBJ whole genome shotgun (WGS) entry which is preliminary data.</text>
</comment>
<evidence type="ECO:0000313" key="10">
    <source>
        <dbReference type="EMBL" id="KAL2720620.1"/>
    </source>
</evidence>
<keyword evidence="2" id="KW-0547">Nucleotide-binding</keyword>
<dbReference type="SMART" id="SM00487">
    <property type="entry name" value="DEXDc"/>
    <property type="match status" value="1"/>
</dbReference>
<dbReference type="InterPro" id="IPR046931">
    <property type="entry name" value="HTH_61"/>
</dbReference>
<feature type="compositionally biased region" description="Basic and acidic residues" evidence="7">
    <location>
        <begin position="1036"/>
        <end position="1047"/>
    </location>
</feature>
<evidence type="ECO:0000256" key="1">
    <source>
        <dbReference type="ARBA" id="ARBA00004123"/>
    </source>
</evidence>
<evidence type="ECO:0000259" key="9">
    <source>
        <dbReference type="PROSITE" id="PS51194"/>
    </source>
</evidence>
<dbReference type="SUPFAM" id="SSF158702">
    <property type="entry name" value="Sec63 N-terminal domain-like"/>
    <property type="match status" value="1"/>
</dbReference>
<dbReference type="CDD" id="cd18795">
    <property type="entry name" value="SF2_C_Ski2"/>
    <property type="match status" value="1"/>
</dbReference>
<evidence type="ECO:0000256" key="7">
    <source>
        <dbReference type="SAM" id="MobiDB-lite"/>
    </source>
</evidence>
<keyword evidence="11" id="KW-1185">Reference proteome</keyword>
<keyword evidence="3" id="KW-0227">DNA damage</keyword>
<dbReference type="InterPro" id="IPR036397">
    <property type="entry name" value="RNaseH_sf"/>
</dbReference>
<evidence type="ECO:0000256" key="3">
    <source>
        <dbReference type="ARBA" id="ARBA00022763"/>
    </source>
</evidence>
<dbReference type="FunFam" id="1.10.150.20:FF:000070">
    <property type="entry name" value="DNA polymerase I, putative"/>
    <property type="match status" value="1"/>
</dbReference>
<dbReference type="PANTHER" id="PTHR10133">
    <property type="entry name" value="DNA POLYMERASE I"/>
    <property type="match status" value="1"/>
</dbReference>
<dbReference type="Pfam" id="PF21099">
    <property type="entry name" value="POLQ_helical"/>
    <property type="match status" value="1"/>
</dbReference>
<dbReference type="InterPro" id="IPR014001">
    <property type="entry name" value="Helicase_ATP-bd"/>
</dbReference>
<dbReference type="GO" id="GO:0005524">
    <property type="term" value="F:ATP binding"/>
    <property type="evidence" value="ECO:0007669"/>
    <property type="project" value="UniProtKB-KW"/>
</dbReference>
<evidence type="ECO:0000256" key="2">
    <source>
        <dbReference type="ARBA" id="ARBA00022741"/>
    </source>
</evidence>
<dbReference type="FunFam" id="3.40.50.300:FF:000885">
    <property type="entry name" value="DNA polymerase theta"/>
    <property type="match status" value="1"/>
</dbReference>